<evidence type="ECO:0000259" key="4">
    <source>
        <dbReference type="PROSITE" id="PS51767"/>
    </source>
</evidence>
<feature type="region of interest" description="Disordered" evidence="2">
    <location>
        <begin position="761"/>
        <end position="788"/>
    </location>
</feature>
<reference evidence="5 6" key="1">
    <citation type="submission" date="2019-12" db="EMBL/GenBank/DDBJ databases">
        <authorList>
            <person name="Floudas D."/>
            <person name="Bentzer J."/>
            <person name="Ahren D."/>
            <person name="Johansson T."/>
            <person name="Persson P."/>
            <person name="Tunlid A."/>
        </authorList>
    </citation>
    <scope>NUCLEOTIDE SEQUENCE [LARGE SCALE GENOMIC DNA]</scope>
    <source>
        <strain evidence="5 6">CBS 102.39</strain>
    </source>
</reference>
<dbReference type="PANTHER" id="PTHR47966:SF57">
    <property type="entry name" value="PEPTIDASE A1 DOMAIN-CONTAINING PROTEIN"/>
    <property type="match status" value="1"/>
</dbReference>
<dbReference type="InterPro" id="IPR001461">
    <property type="entry name" value="Aspartic_peptidase_A1"/>
</dbReference>
<dbReference type="SUPFAM" id="SSF50630">
    <property type="entry name" value="Acid proteases"/>
    <property type="match status" value="1"/>
</dbReference>
<dbReference type="InterPro" id="IPR033121">
    <property type="entry name" value="PEPTIDASE_A1"/>
</dbReference>
<name>A0A8H4QKM7_9AGAR</name>
<evidence type="ECO:0000313" key="5">
    <source>
        <dbReference type="EMBL" id="KAF4612571.1"/>
    </source>
</evidence>
<accession>A0A8H4QKM7</accession>
<dbReference type="PRINTS" id="PR00792">
    <property type="entry name" value="PEPSIN"/>
</dbReference>
<protein>
    <recommendedName>
        <fullName evidence="4">Peptidase A1 domain-containing protein</fullName>
    </recommendedName>
</protein>
<keyword evidence="6" id="KW-1185">Reference proteome</keyword>
<proteinExistence type="inferred from homology"/>
<dbReference type="CDD" id="cd05471">
    <property type="entry name" value="pepsin_like"/>
    <property type="match status" value="1"/>
</dbReference>
<dbReference type="GO" id="GO:0004190">
    <property type="term" value="F:aspartic-type endopeptidase activity"/>
    <property type="evidence" value="ECO:0007669"/>
    <property type="project" value="InterPro"/>
</dbReference>
<feature type="compositionally biased region" description="Low complexity" evidence="2">
    <location>
        <begin position="469"/>
        <end position="484"/>
    </location>
</feature>
<feature type="compositionally biased region" description="Basic and acidic residues" evidence="2">
    <location>
        <begin position="10"/>
        <end position="27"/>
    </location>
</feature>
<keyword evidence="3" id="KW-1133">Transmembrane helix</keyword>
<dbReference type="PROSITE" id="PS51767">
    <property type="entry name" value="PEPTIDASE_A1"/>
    <property type="match status" value="1"/>
</dbReference>
<comment type="caution">
    <text evidence="5">The sequence shown here is derived from an EMBL/GenBank/DDBJ whole genome shotgun (WGS) entry which is preliminary data.</text>
</comment>
<feature type="domain" description="Peptidase A1" evidence="4">
    <location>
        <begin position="69"/>
        <end position="420"/>
    </location>
</feature>
<feature type="compositionally biased region" description="Polar residues" evidence="2">
    <location>
        <begin position="906"/>
        <end position="923"/>
    </location>
</feature>
<feature type="region of interest" description="Disordered" evidence="2">
    <location>
        <begin position="621"/>
        <end position="653"/>
    </location>
</feature>
<feature type="region of interest" description="Disordered" evidence="2">
    <location>
        <begin position="465"/>
        <end position="486"/>
    </location>
</feature>
<feature type="region of interest" description="Disordered" evidence="2">
    <location>
        <begin position="860"/>
        <end position="879"/>
    </location>
</feature>
<feature type="transmembrane region" description="Helical" evidence="3">
    <location>
        <begin position="498"/>
        <end position="521"/>
    </location>
</feature>
<evidence type="ECO:0000256" key="1">
    <source>
        <dbReference type="ARBA" id="ARBA00007447"/>
    </source>
</evidence>
<sequence length="923" mass="97849">MPVAPSQSLRETEQRRASWKAKGKERALPLSLPKPMQSTMDRRDEGNGGAGGIVLPLDMVGTGVYDVAYTLPVKFGESGQQQFSLQVDTGSSDLWVASTSCSTSSCKLTQGRLYDPSNSNPTNVAFSIPYLQGLAAGPVVWEKVSVGGYEISSQAMAAANDVQSEPLGPKFSGILGLALPLNSIIAEKIPPVTGNAPDGAAWASNLFSITPVSQAPAARFLSLSLARPDSDRIPSLLGIGRHPSALVPDPSKINYRTLVSERSGTLFWKASIRGISVYVDGVEKAVDIGRSNTGSVFPSAVLDSGVPLILTTTTIANGIYGAIGVSPASDGMYYVPCNKPLNITITVDDRPPIPLHPLDLTAEPPTDNKAQFCVGLIQTADAELSSPASSIGDMILGVPFLRNVYTVMAYTIPDPTGSFTGNSGDIDDTNDVPDPTIRPRLGLMALTDPTTALSEFNTVRVLNQALPPTSTGSTTSGTSGSTNSDANTRTINFGGKKLSVGIIILISLLSFFALCAVVWGARWLYYRKKFKKGAAKGAGIYDDMSLDQKAAYQLARRGSSGLGGAAGMPVSSMMAGADLRETRSRSYARKEGSTLSGSTIKEYVGYGDPEGDEFGFRKKRVSEEDDDTWNPSSATSWRGTEKDGDKTVVAGERGRKSLYEPLSASEADLSGPVALILPDTVSSPPTPLRHDFLPQDLQQQAYIDQYSSPPSSSNPLPNEHRQTLSVDRPLLPAGHRHVPSVASVGSDEGLLPSETYIVQEPRRYSIQRDSDSNRTSYVDQPKEDAEVDEQDDLGELGIANGVSMAGVGSASRTSKLSTLSLAPAFRDSNRIDISSSSFSSPQVGPSAARESVFSMSSYGSGVGISSRIEEEDTSPSRVVLHSDLIERISRENLDAEDVPKPDSPLAASNSALTRAATSSNTTP</sequence>
<comment type="similarity">
    <text evidence="1">Belongs to the peptidase A1 family.</text>
</comment>
<feature type="region of interest" description="Disordered" evidence="2">
    <location>
        <begin position="1"/>
        <end position="49"/>
    </location>
</feature>
<feature type="compositionally biased region" description="Basic and acidic residues" evidence="2">
    <location>
        <begin position="761"/>
        <end position="772"/>
    </location>
</feature>
<dbReference type="AlphaFoldDB" id="A0A8H4QKM7"/>
<dbReference type="EMBL" id="JAACJL010000048">
    <property type="protein sequence ID" value="KAF4612571.1"/>
    <property type="molecule type" value="Genomic_DNA"/>
</dbReference>
<dbReference type="Gene3D" id="2.40.70.10">
    <property type="entry name" value="Acid Proteases"/>
    <property type="match status" value="2"/>
</dbReference>
<feature type="compositionally biased region" description="Basic and acidic residues" evidence="2">
    <location>
        <begin position="639"/>
        <end position="653"/>
    </location>
</feature>
<dbReference type="InterPro" id="IPR034164">
    <property type="entry name" value="Pepsin-like_dom"/>
</dbReference>
<evidence type="ECO:0000256" key="3">
    <source>
        <dbReference type="SAM" id="Phobius"/>
    </source>
</evidence>
<dbReference type="Proteomes" id="UP000521872">
    <property type="component" value="Unassembled WGS sequence"/>
</dbReference>
<feature type="compositionally biased region" description="Basic and acidic residues" evidence="2">
    <location>
        <begin position="890"/>
        <end position="900"/>
    </location>
</feature>
<dbReference type="InterPro" id="IPR021109">
    <property type="entry name" value="Peptidase_aspartic_dom_sf"/>
</dbReference>
<dbReference type="PANTHER" id="PTHR47966">
    <property type="entry name" value="BETA-SITE APP-CLEAVING ENZYME, ISOFORM A-RELATED"/>
    <property type="match status" value="1"/>
</dbReference>
<feature type="compositionally biased region" description="Polar residues" evidence="2">
    <location>
        <begin position="629"/>
        <end position="638"/>
    </location>
</feature>
<evidence type="ECO:0000256" key="2">
    <source>
        <dbReference type="SAM" id="MobiDB-lite"/>
    </source>
</evidence>
<gene>
    <name evidence="5" type="ORF">D9613_012700</name>
</gene>
<keyword evidence="3" id="KW-0472">Membrane</keyword>
<organism evidence="5 6">
    <name type="scientific">Agrocybe pediades</name>
    <dbReference type="NCBI Taxonomy" id="84607"/>
    <lineage>
        <taxon>Eukaryota</taxon>
        <taxon>Fungi</taxon>
        <taxon>Dikarya</taxon>
        <taxon>Basidiomycota</taxon>
        <taxon>Agaricomycotina</taxon>
        <taxon>Agaricomycetes</taxon>
        <taxon>Agaricomycetidae</taxon>
        <taxon>Agaricales</taxon>
        <taxon>Agaricineae</taxon>
        <taxon>Strophariaceae</taxon>
        <taxon>Agrocybe</taxon>
    </lineage>
</organism>
<evidence type="ECO:0000313" key="6">
    <source>
        <dbReference type="Proteomes" id="UP000521872"/>
    </source>
</evidence>
<feature type="region of interest" description="Disordered" evidence="2">
    <location>
        <begin position="890"/>
        <end position="923"/>
    </location>
</feature>
<dbReference type="GO" id="GO:0006508">
    <property type="term" value="P:proteolysis"/>
    <property type="evidence" value="ECO:0007669"/>
    <property type="project" value="InterPro"/>
</dbReference>
<keyword evidence="3" id="KW-0812">Transmembrane</keyword>
<dbReference type="Pfam" id="PF00026">
    <property type="entry name" value="Asp"/>
    <property type="match status" value="2"/>
</dbReference>